<dbReference type="PANTHER" id="PTHR47328:SF1">
    <property type="entry name" value="RUTC FAMILY PROTEIN YOAB"/>
    <property type="match status" value="1"/>
</dbReference>
<dbReference type="Pfam" id="PF01042">
    <property type="entry name" value="Ribonuc_L-PSP"/>
    <property type="match status" value="1"/>
</dbReference>
<organism evidence="1 2">
    <name type="scientific">Prymnesium parvum</name>
    <name type="common">Toxic golden alga</name>
    <dbReference type="NCBI Taxonomy" id="97485"/>
    <lineage>
        <taxon>Eukaryota</taxon>
        <taxon>Haptista</taxon>
        <taxon>Haptophyta</taxon>
        <taxon>Prymnesiophyceae</taxon>
        <taxon>Prymnesiales</taxon>
        <taxon>Prymnesiaceae</taxon>
        <taxon>Prymnesium</taxon>
    </lineage>
</organism>
<dbReference type="Proteomes" id="UP001515480">
    <property type="component" value="Unassembled WGS sequence"/>
</dbReference>
<accession>A0AB34J7M3</accession>
<sequence length="174" mass="19115">MDCETDGNGTLLVPMLHISSRLRLPQARTNIALGLVVARRTAAASLNGSHRAFITRINTEDPRMSQVVVHQPSKTVYLSGVTAAAAGDTVSLQTEEVLRKIDERLSLAGTNKSNLLHCTIWLKDIERDFKEMNSVWNAWIDPDNKPCRATVESAMARPAILVEIQATASLPQEI</sequence>
<dbReference type="SUPFAM" id="SSF55298">
    <property type="entry name" value="YjgF-like"/>
    <property type="match status" value="1"/>
</dbReference>
<dbReference type="InterPro" id="IPR006175">
    <property type="entry name" value="YjgF/YER057c/UK114"/>
</dbReference>
<proteinExistence type="predicted"/>
<dbReference type="AlphaFoldDB" id="A0AB34J7M3"/>
<dbReference type="EMBL" id="JBGBPQ010000012">
    <property type="protein sequence ID" value="KAL1514825.1"/>
    <property type="molecule type" value="Genomic_DNA"/>
</dbReference>
<dbReference type="InterPro" id="IPR035709">
    <property type="entry name" value="YoaB-like"/>
</dbReference>
<gene>
    <name evidence="1" type="ORF">AB1Y20_003910</name>
</gene>
<name>A0AB34J7M3_PRYPA</name>
<dbReference type="InterPro" id="IPR035959">
    <property type="entry name" value="RutC-like_sf"/>
</dbReference>
<protein>
    <submittedName>
        <fullName evidence="1">Uncharacterized protein</fullName>
    </submittedName>
</protein>
<dbReference type="CDD" id="cd06150">
    <property type="entry name" value="YjgF_YER057c_UK114_like_2"/>
    <property type="match status" value="1"/>
</dbReference>
<keyword evidence="2" id="KW-1185">Reference proteome</keyword>
<dbReference type="Gene3D" id="3.30.1330.40">
    <property type="entry name" value="RutC-like"/>
    <property type="match status" value="1"/>
</dbReference>
<evidence type="ECO:0000313" key="2">
    <source>
        <dbReference type="Proteomes" id="UP001515480"/>
    </source>
</evidence>
<comment type="caution">
    <text evidence="1">The sequence shown here is derived from an EMBL/GenBank/DDBJ whole genome shotgun (WGS) entry which is preliminary data.</text>
</comment>
<reference evidence="1 2" key="1">
    <citation type="journal article" date="2024" name="Science">
        <title>Giant polyketide synthase enzymes in the biosynthesis of giant marine polyether toxins.</title>
        <authorList>
            <person name="Fallon T.R."/>
            <person name="Shende V.V."/>
            <person name="Wierzbicki I.H."/>
            <person name="Pendleton A.L."/>
            <person name="Watervoot N.F."/>
            <person name="Auber R.P."/>
            <person name="Gonzalez D.J."/>
            <person name="Wisecaver J.H."/>
            <person name="Moore B.S."/>
        </authorList>
    </citation>
    <scope>NUCLEOTIDE SEQUENCE [LARGE SCALE GENOMIC DNA]</scope>
    <source>
        <strain evidence="1 2">12B1</strain>
    </source>
</reference>
<evidence type="ECO:0000313" key="1">
    <source>
        <dbReference type="EMBL" id="KAL1514825.1"/>
    </source>
</evidence>
<dbReference type="PANTHER" id="PTHR47328">
    <property type="match status" value="1"/>
</dbReference>